<dbReference type="RefSeq" id="WP_008143285.1">
    <property type="nucleotide sequence ID" value="NZ_CABJGD010000038.1"/>
</dbReference>
<dbReference type="GeneID" id="78406309"/>
<proteinExistence type="predicted"/>
<accession>A0A413SW09</accession>
<evidence type="ECO:0000259" key="1">
    <source>
        <dbReference type="Pfam" id="PF10988"/>
    </source>
</evidence>
<dbReference type="InterPro" id="IPR021255">
    <property type="entry name" value="DUF2807"/>
</dbReference>
<dbReference type="Gene3D" id="2.160.20.120">
    <property type="match status" value="2"/>
</dbReference>
<organism evidence="2 3">
    <name type="scientific">Phocaeicola coprophilus</name>
    <dbReference type="NCBI Taxonomy" id="387090"/>
    <lineage>
        <taxon>Bacteria</taxon>
        <taxon>Pseudomonadati</taxon>
        <taxon>Bacteroidota</taxon>
        <taxon>Bacteroidia</taxon>
        <taxon>Bacteroidales</taxon>
        <taxon>Bacteroidaceae</taxon>
        <taxon>Phocaeicola</taxon>
    </lineage>
</organism>
<gene>
    <name evidence="2" type="ORF">DW921_13375</name>
</gene>
<reference evidence="2 3" key="1">
    <citation type="submission" date="2018-08" db="EMBL/GenBank/DDBJ databases">
        <title>A genome reference for cultivated species of the human gut microbiota.</title>
        <authorList>
            <person name="Zou Y."/>
            <person name="Xue W."/>
            <person name="Luo G."/>
        </authorList>
    </citation>
    <scope>NUCLEOTIDE SEQUENCE [LARGE SCALE GENOMIC DNA]</scope>
    <source>
        <strain evidence="2 3">AM42-38</strain>
    </source>
</reference>
<dbReference type="Proteomes" id="UP000283855">
    <property type="component" value="Unassembled WGS sequence"/>
</dbReference>
<evidence type="ECO:0000313" key="3">
    <source>
        <dbReference type="Proteomes" id="UP000283855"/>
    </source>
</evidence>
<comment type="caution">
    <text evidence="2">The sequence shown here is derived from an EMBL/GenBank/DDBJ whole genome shotgun (WGS) entry which is preliminary data.</text>
</comment>
<dbReference type="EMBL" id="QSFT01000038">
    <property type="protein sequence ID" value="RHA73341.1"/>
    <property type="molecule type" value="Genomic_DNA"/>
</dbReference>
<feature type="domain" description="Putative auto-transporter adhesin head GIN" evidence="1">
    <location>
        <begin position="181"/>
        <end position="291"/>
    </location>
</feature>
<name>A0A413SW09_9BACT</name>
<dbReference type="PROSITE" id="PS51257">
    <property type="entry name" value="PROKAR_LIPOPROTEIN"/>
    <property type="match status" value="1"/>
</dbReference>
<protein>
    <submittedName>
        <fullName evidence="2">DUF2807 domain-containing protein</fullName>
    </submittedName>
</protein>
<dbReference type="Pfam" id="PF10988">
    <property type="entry name" value="DUF2807"/>
    <property type="match status" value="1"/>
</dbReference>
<evidence type="ECO:0000313" key="2">
    <source>
        <dbReference type="EMBL" id="RHA73341.1"/>
    </source>
</evidence>
<sequence length="304" mass="32086">MKTGFLTLLMVLAMVFTGCQAQTYKVVPSKNYVTQRVNLGNVSSLTTYSFVDIIYKPSSGPAYAEVYAPDNIAKYVKLEEKGGELKVIFKVPGTNSYSINGKYTCEVRVYAPSVTSFCTLSSGDIKIDGDLNTRKDISLQTNSSGDIDARDLRCATLNIQTNSSGDIEAGNVECSKLVMCTNSSGDVSLEKANCDKAFLSTNSSGDCKVSTLVCQNNVDATANSSGDIFVSGSCRQAAFSANSSGDINASGLKAAKVSAVSNSSGDITCHASQSVSAYCYSSGNIGYSGNPSKVETSKKGVYRM</sequence>
<dbReference type="AlphaFoldDB" id="A0A413SW09"/>